<evidence type="ECO:0000313" key="1">
    <source>
        <dbReference type="EMBL" id="GHD11787.1"/>
    </source>
</evidence>
<sequence>MPDHNNTRTPDAPLRPRLKKAAASLLHTRLERRLPGADPIEGFVLRAGRTWTLVASISDMRFDGFTAVRTHDVETVLFQGPKTLTTRWLRTQGSWPPPTPTGRIRLGSTENLLRSVAAHHPLLALFEEDLDPNICHIGTLTSTDPTESTLLEVTPNAHWHSTPTTYPHPNLTRIDFADHYLHALQELAGPPHP</sequence>
<comment type="caution">
    <text evidence="1">The sequence shown here is derived from an EMBL/GenBank/DDBJ whole genome shotgun (WGS) entry which is preliminary data.</text>
</comment>
<dbReference type="Proteomes" id="UP000638353">
    <property type="component" value="Unassembled WGS sequence"/>
</dbReference>
<organism evidence="1 2">
    <name type="scientific">Streptomyces finlayi</name>
    <dbReference type="NCBI Taxonomy" id="67296"/>
    <lineage>
        <taxon>Bacteria</taxon>
        <taxon>Bacillati</taxon>
        <taxon>Actinomycetota</taxon>
        <taxon>Actinomycetes</taxon>
        <taxon>Kitasatosporales</taxon>
        <taxon>Streptomycetaceae</taxon>
        <taxon>Streptomyces</taxon>
    </lineage>
</organism>
<accession>A0A918X4Q8</accession>
<evidence type="ECO:0000313" key="2">
    <source>
        <dbReference type="Proteomes" id="UP000638353"/>
    </source>
</evidence>
<dbReference type="EMBL" id="BMVC01000017">
    <property type="protein sequence ID" value="GHD11787.1"/>
    <property type="molecule type" value="Genomic_DNA"/>
</dbReference>
<protein>
    <submittedName>
        <fullName evidence="1">Uncharacterized protein</fullName>
    </submittedName>
</protein>
<reference evidence="1" key="1">
    <citation type="journal article" date="2014" name="Int. J. Syst. Evol. Microbiol.">
        <title>Complete genome sequence of Corynebacterium casei LMG S-19264T (=DSM 44701T), isolated from a smear-ripened cheese.</title>
        <authorList>
            <consortium name="US DOE Joint Genome Institute (JGI-PGF)"/>
            <person name="Walter F."/>
            <person name="Albersmeier A."/>
            <person name="Kalinowski J."/>
            <person name="Ruckert C."/>
        </authorList>
    </citation>
    <scope>NUCLEOTIDE SEQUENCE</scope>
    <source>
        <strain evidence="1">JCM 4637</strain>
    </source>
</reference>
<dbReference type="AlphaFoldDB" id="A0A918X4Q8"/>
<gene>
    <name evidence="1" type="ORF">GCM10010334_68240</name>
</gene>
<reference evidence="1" key="2">
    <citation type="submission" date="2020-09" db="EMBL/GenBank/DDBJ databases">
        <authorList>
            <person name="Sun Q."/>
            <person name="Ohkuma M."/>
        </authorList>
    </citation>
    <scope>NUCLEOTIDE SEQUENCE</scope>
    <source>
        <strain evidence="1">JCM 4637</strain>
    </source>
</reference>
<proteinExistence type="predicted"/>
<dbReference type="RefSeq" id="WP_189826899.1">
    <property type="nucleotide sequence ID" value="NZ_BMVC01000017.1"/>
</dbReference>
<name>A0A918X4Q8_9ACTN</name>